<evidence type="ECO:0000313" key="3">
    <source>
        <dbReference type="Proteomes" id="UP000712600"/>
    </source>
</evidence>
<proteinExistence type="predicted"/>
<feature type="region of interest" description="Disordered" evidence="1">
    <location>
        <begin position="1"/>
        <end position="27"/>
    </location>
</feature>
<reference evidence="2" key="1">
    <citation type="submission" date="2019-12" db="EMBL/GenBank/DDBJ databases">
        <title>Genome sequencing and annotation of Brassica cretica.</title>
        <authorList>
            <person name="Studholme D.J."/>
            <person name="Sarris P."/>
        </authorList>
    </citation>
    <scope>NUCLEOTIDE SEQUENCE</scope>
    <source>
        <strain evidence="2">PFS-109/04</strain>
        <tissue evidence="2">Leaf</tissue>
    </source>
</reference>
<gene>
    <name evidence="2" type="ORF">F2Q69_00004133</name>
</gene>
<sequence>MRSKTCDGKDAKIAKESMNSGEKSGGTSDYRVVVALEFMRLGSEMTEIMLVRWCMFTQTDVIAEAIPGNKIIH</sequence>
<dbReference type="AlphaFoldDB" id="A0A8S9P7Z8"/>
<name>A0A8S9P7Z8_BRACR</name>
<accession>A0A8S9P7Z8</accession>
<dbReference type="Proteomes" id="UP000712600">
    <property type="component" value="Unassembled WGS sequence"/>
</dbReference>
<organism evidence="2 3">
    <name type="scientific">Brassica cretica</name>
    <name type="common">Mustard</name>
    <dbReference type="NCBI Taxonomy" id="69181"/>
    <lineage>
        <taxon>Eukaryota</taxon>
        <taxon>Viridiplantae</taxon>
        <taxon>Streptophyta</taxon>
        <taxon>Embryophyta</taxon>
        <taxon>Tracheophyta</taxon>
        <taxon>Spermatophyta</taxon>
        <taxon>Magnoliopsida</taxon>
        <taxon>eudicotyledons</taxon>
        <taxon>Gunneridae</taxon>
        <taxon>Pentapetalae</taxon>
        <taxon>rosids</taxon>
        <taxon>malvids</taxon>
        <taxon>Brassicales</taxon>
        <taxon>Brassicaceae</taxon>
        <taxon>Brassiceae</taxon>
        <taxon>Brassica</taxon>
    </lineage>
</organism>
<evidence type="ECO:0000313" key="2">
    <source>
        <dbReference type="EMBL" id="KAF3511609.1"/>
    </source>
</evidence>
<feature type="compositionally biased region" description="Polar residues" evidence="1">
    <location>
        <begin position="17"/>
        <end position="27"/>
    </location>
</feature>
<comment type="caution">
    <text evidence="2">The sequence shown here is derived from an EMBL/GenBank/DDBJ whole genome shotgun (WGS) entry which is preliminary data.</text>
</comment>
<dbReference type="EMBL" id="QGKX02001521">
    <property type="protein sequence ID" value="KAF3511609.1"/>
    <property type="molecule type" value="Genomic_DNA"/>
</dbReference>
<feature type="compositionally biased region" description="Basic and acidic residues" evidence="1">
    <location>
        <begin position="1"/>
        <end position="15"/>
    </location>
</feature>
<evidence type="ECO:0000256" key="1">
    <source>
        <dbReference type="SAM" id="MobiDB-lite"/>
    </source>
</evidence>
<protein>
    <submittedName>
        <fullName evidence="2">Uncharacterized protein</fullName>
    </submittedName>
</protein>